<feature type="domain" description="Endonuclease/exonuclease/phosphatase" evidence="11">
    <location>
        <begin position="523"/>
        <end position="770"/>
    </location>
</feature>
<keyword evidence="13" id="KW-1185">Reference proteome</keyword>
<dbReference type="VEuPathDB" id="TriTrypDB:BSAL_13875"/>
<evidence type="ECO:0000256" key="1">
    <source>
        <dbReference type="ARBA" id="ARBA00001936"/>
    </source>
</evidence>
<dbReference type="Gene3D" id="3.60.10.10">
    <property type="entry name" value="Endonuclease/exonuclease/phosphatase"/>
    <property type="match status" value="1"/>
</dbReference>
<dbReference type="GO" id="GO:0004518">
    <property type="term" value="F:nuclease activity"/>
    <property type="evidence" value="ECO:0007669"/>
    <property type="project" value="UniProtKB-KW"/>
</dbReference>
<dbReference type="PANTHER" id="PTHR15822">
    <property type="entry name" value="TRAF AND TNF RECEPTOR-ASSOCIATED PROTEIN"/>
    <property type="match status" value="1"/>
</dbReference>
<dbReference type="SUPFAM" id="SSF56219">
    <property type="entry name" value="DNase I-like"/>
    <property type="match status" value="1"/>
</dbReference>
<evidence type="ECO:0000256" key="10">
    <source>
        <dbReference type="ARBA" id="ARBA00023242"/>
    </source>
</evidence>
<dbReference type="InterPro" id="IPR005135">
    <property type="entry name" value="Endo/exonuclease/phosphatase"/>
</dbReference>
<keyword evidence="6" id="KW-0227">DNA damage</keyword>
<organism evidence="12 13">
    <name type="scientific">Bodo saltans</name>
    <name type="common">Flagellated protozoan</name>
    <dbReference type="NCBI Taxonomy" id="75058"/>
    <lineage>
        <taxon>Eukaryota</taxon>
        <taxon>Discoba</taxon>
        <taxon>Euglenozoa</taxon>
        <taxon>Kinetoplastea</taxon>
        <taxon>Metakinetoplastina</taxon>
        <taxon>Eubodonida</taxon>
        <taxon>Bodonidae</taxon>
        <taxon>Bodo</taxon>
    </lineage>
</organism>
<keyword evidence="10" id="KW-0539">Nucleus</keyword>
<evidence type="ECO:0000259" key="11">
    <source>
        <dbReference type="Pfam" id="PF03372"/>
    </source>
</evidence>
<name>A0A0S4J9X6_BODSA</name>
<comment type="cofactor">
    <cofactor evidence="2">
        <name>Mg(2+)</name>
        <dbReference type="ChEBI" id="CHEBI:18420"/>
    </cofactor>
</comment>
<evidence type="ECO:0000256" key="2">
    <source>
        <dbReference type="ARBA" id="ARBA00001946"/>
    </source>
</evidence>
<gene>
    <name evidence="12" type="ORF">BSAL_13875</name>
</gene>
<dbReference type="InterPro" id="IPR036691">
    <property type="entry name" value="Endo/exonu/phosph_ase_sf"/>
</dbReference>
<sequence length="809" mass="88159">MLKDLLGTERDAECVKFVSKQIFNTLLKRVKPTKSLALMFDGTDPLWRLRRGRAYPGRHFESRFYRSAASPMVYSLEDKLLQGVVEMTKVKSGSFDEFLISGPATVGSAESKISQWMLDLASKSGSKNESVCLIGGSDLFMSALGAVPFYNVTTMSTSSADFKSLSVKETFEWLLMENLFTNATAANDVEAAKRLAQVRTDVVLLLLICNGISATDLQGAGIGFKDVMDAYSDLVAGGEKRNEVFYLTTDDGPHGSVRLHCAALEKLMSRATKKVGVARVCKTSSDYLEILLQSHAMICSGGVLNYRFVHRGESILQPKPPILSLESFIGYLKHLSQQTADNGTVHASVDLSFALTPAEQLLVSSPNTALIDQILPLYSGGHVLPPSVGESITGTKDIEEALEKAKSVLAGIGEGGTASHRGATHSPSHYYIRGSALSKGPPMGFDYSSVNLGIKSRVLDTRRVTFDANAKEETVVDLGAGGAKNVLVVFNTDTNLWVTTPCADVPPPAPAGVRTVPSTLRCVTWNVQFNKHSGEQTPLGRAGIDWCSTTRYVALSKILEDTDADIIGMQEVETAWWTYLSQQPWVQENYTFTCAGDSPLLSPWGVLVLVHRRVAVASTALDNVAGFSGHTSIMPSVSVRLTPTTTVAVKSFHLLAPYSSNHISNRVTQVQNLVRQLTSKSASPHTILMGDFNDFPAQFLRLPQELRFKDAWEQIYPETQDPTVPHGYTIDGTKNPYAALIIEPQFNGRADRILSSSNRLQPIEAQLLGTTTVQDMVNEGKITLPPNAKCPVYLHPSDHFGVMAEFQVL</sequence>
<evidence type="ECO:0000256" key="4">
    <source>
        <dbReference type="ARBA" id="ARBA00022722"/>
    </source>
</evidence>
<dbReference type="Proteomes" id="UP000051952">
    <property type="component" value="Unassembled WGS sequence"/>
</dbReference>
<evidence type="ECO:0000313" key="12">
    <source>
        <dbReference type="EMBL" id="CUG88136.1"/>
    </source>
</evidence>
<evidence type="ECO:0000256" key="6">
    <source>
        <dbReference type="ARBA" id="ARBA00022763"/>
    </source>
</evidence>
<dbReference type="EMBL" id="CYKH01001618">
    <property type="protein sequence ID" value="CUG88136.1"/>
    <property type="molecule type" value="Genomic_DNA"/>
</dbReference>
<evidence type="ECO:0000256" key="5">
    <source>
        <dbReference type="ARBA" id="ARBA00022723"/>
    </source>
</evidence>
<keyword evidence="8" id="KW-0460">Magnesium</keyword>
<keyword evidence="7" id="KW-0378">Hydrolase</keyword>
<comment type="subcellular location">
    <subcellularLocation>
        <location evidence="3">Nucleus</location>
        <location evidence="3">PML body</location>
    </subcellularLocation>
</comment>
<accession>A0A0S4J9X6</accession>
<keyword evidence="9" id="KW-0234">DNA repair</keyword>
<dbReference type="OMA" id="RSCASPM"/>
<protein>
    <submittedName>
        <fullName evidence="12">RNA editing 3 exouridylylase MP99, putative</fullName>
    </submittedName>
</protein>
<evidence type="ECO:0000256" key="9">
    <source>
        <dbReference type="ARBA" id="ARBA00023204"/>
    </source>
</evidence>
<reference evidence="13" key="1">
    <citation type="submission" date="2015-09" db="EMBL/GenBank/DDBJ databases">
        <authorList>
            <consortium name="Pathogen Informatics"/>
        </authorList>
    </citation>
    <scope>NUCLEOTIDE SEQUENCE [LARGE SCALE GENOMIC DNA]</scope>
    <source>
        <strain evidence="13">Lake Konstanz</strain>
    </source>
</reference>
<dbReference type="Pfam" id="PF03372">
    <property type="entry name" value="Exo_endo_phos"/>
    <property type="match status" value="1"/>
</dbReference>
<keyword evidence="5" id="KW-0479">Metal-binding</keyword>
<dbReference type="GO" id="GO:0046872">
    <property type="term" value="F:metal ion binding"/>
    <property type="evidence" value="ECO:0007669"/>
    <property type="project" value="UniProtKB-KW"/>
</dbReference>
<dbReference type="GO" id="GO:0003697">
    <property type="term" value="F:single-stranded DNA binding"/>
    <property type="evidence" value="ECO:0007669"/>
    <property type="project" value="TreeGrafter"/>
</dbReference>
<evidence type="ECO:0000256" key="8">
    <source>
        <dbReference type="ARBA" id="ARBA00022842"/>
    </source>
</evidence>
<comment type="cofactor">
    <cofactor evidence="1">
        <name>Mn(2+)</name>
        <dbReference type="ChEBI" id="CHEBI:29035"/>
    </cofactor>
</comment>
<proteinExistence type="predicted"/>
<dbReference type="CDD" id="cd09080">
    <property type="entry name" value="TDP2"/>
    <property type="match status" value="1"/>
</dbReference>
<dbReference type="InterPro" id="IPR051547">
    <property type="entry name" value="TDP2-like"/>
</dbReference>
<evidence type="ECO:0000256" key="3">
    <source>
        <dbReference type="ARBA" id="ARBA00004322"/>
    </source>
</evidence>
<evidence type="ECO:0000313" key="13">
    <source>
        <dbReference type="Proteomes" id="UP000051952"/>
    </source>
</evidence>
<dbReference type="PANTHER" id="PTHR15822:SF4">
    <property type="entry name" value="TYROSYL-DNA PHOSPHODIESTERASE 2"/>
    <property type="match status" value="1"/>
</dbReference>
<dbReference type="OrthoDB" id="9975959at2759"/>
<dbReference type="GO" id="GO:0070260">
    <property type="term" value="F:5'-tyrosyl-DNA phosphodiesterase activity"/>
    <property type="evidence" value="ECO:0007669"/>
    <property type="project" value="TreeGrafter"/>
</dbReference>
<dbReference type="GO" id="GO:0006302">
    <property type="term" value="P:double-strand break repair"/>
    <property type="evidence" value="ECO:0007669"/>
    <property type="project" value="TreeGrafter"/>
</dbReference>
<dbReference type="GO" id="GO:0005737">
    <property type="term" value="C:cytoplasm"/>
    <property type="evidence" value="ECO:0007669"/>
    <property type="project" value="TreeGrafter"/>
</dbReference>
<keyword evidence="4" id="KW-0540">Nuclease</keyword>
<dbReference type="AlphaFoldDB" id="A0A0S4J9X6"/>
<evidence type="ECO:0000256" key="7">
    <source>
        <dbReference type="ARBA" id="ARBA00022801"/>
    </source>
</evidence>